<organism evidence="5">
    <name type="scientific">candidate division WOR-3 bacterium</name>
    <dbReference type="NCBI Taxonomy" id="2052148"/>
    <lineage>
        <taxon>Bacteria</taxon>
        <taxon>Bacteria division WOR-3</taxon>
    </lineage>
</organism>
<dbReference type="PANTHER" id="PTHR12558:SF13">
    <property type="entry name" value="CELL DIVISION CYCLE PROTEIN 27 HOMOLOG"/>
    <property type="match status" value="1"/>
</dbReference>
<evidence type="ECO:0000256" key="4">
    <source>
        <dbReference type="SAM" id="Coils"/>
    </source>
</evidence>
<evidence type="ECO:0000256" key="3">
    <source>
        <dbReference type="PROSITE-ProRule" id="PRU00339"/>
    </source>
</evidence>
<keyword evidence="2 3" id="KW-0802">TPR repeat</keyword>
<dbReference type="Pfam" id="PF07719">
    <property type="entry name" value="TPR_2"/>
    <property type="match status" value="2"/>
</dbReference>
<accession>A0A7C6AGS5</accession>
<dbReference type="Gene3D" id="1.25.40.10">
    <property type="entry name" value="Tetratricopeptide repeat domain"/>
    <property type="match status" value="2"/>
</dbReference>
<dbReference type="PANTHER" id="PTHR12558">
    <property type="entry name" value="CELL DIVISION CYCLE 16,23,27"/>
    <property type="match status" value="1"/>
</dbReference>
<evidence type="ECO:0000256" key="2">
    <source>
        <dbReference type="ARBA" id="ARBA00022803"/>
    </source>
</evidence>
<dbReference type="PROSITE" id="PS50293">
    <property type="entry name" value="TPR_REGION"/>
    <property type="match status" value="1"/>
</dbReference>
<name>A0A7C6AGS5_UNCW3</name>
<evidence type="ECO:0000256" key="1">
    <source>
        <dbReference type="ARBA" id="ARBA00022737"/>
    </source>
</evidence>
<feature type="repeat" description="TPR" evidence="3">
    <location>
        <begin position="225"/>
        <end position="258"/>
    </location>
</feature>
<dbReference type="InterPro" id="IPR019734">
    <property type="entry name" value="TPR_rpt"/>
</dbReference>
<proteinExistence type="predicted"/>
<dbReference type="AlphaFoldDB" id="A0A7C6AGS5"/>
<dbReference type="Pfam" id="PF13432">
    <property type="entry name" value="TPR_16"/>
    <property type="match status" value="1"/>
</dbReference>
<feature type="coiled-coil region" evidence="4">
    <location>
        <begin position="38"/>
        <end position="65"/>
    </location>
</feature>
<dbReference type="SUPFAM" id="SSF48452">
    <property type="entry name" value="TPR-like"/>
    <property type="match status" value="1"/>
</dbReference>
<gene>
    <name evidence="5" type="ORF">ENV70_04030</name>
</gene>
<dbReference type="PROSITE" id="PS50005">
    <property type="entry name" value="TPR"/>
    <property type="match status" value="4"/>
</dbReference>
<sequence>MIDEIKKKLEALKNLIKEYTPDKEQVIKDMIKNVYIEIANNIKYLNQAQDELRQLAQNFRNRKTSKVDMNRFYSFIKARTSPELDLATLLDRAWNLIVMEDYDEAMGILKKSLEIDPKNTRALGLSGLVLMNKELYDEAMLYFQKVLLIEPGNPFALNNLGFICYKKGIWGEAIEHLSKVAKQTKDRMARLYANFYLGLVYYERGMVTDAIRFFEEALKLGPNLQEAYYYLGLAELKRYEFRRAVEYFEKCIKIDKDSKYGRLAFEETEKIKPIIEPERILKKQNKNGPE</sequence>
<dbReference type="EMBL" id="DTHJ01000085">
    <property type="protein sequence ID" value="HHS62770.1"/>
    <property type="molecule type" value="Genomic_DNA"/>
</dbReference>
<keyword evidence="4" id="KW-0175">Coiled coil</keyword>
<comment type="caution">
    <text evidence="5">The sequence shown here is derived from an EMBL/GenBank/DDBJ whole genome shotgun (WGS) entry which is preliminary data.</text>
</comment>
<protein>
    <submittedName>
        <fullName evidence="5">Tetratricopeptide repeat protein</fullName>
    </submittedName>
</protein>
<dbReference type="SMART" id="SM00028">
    <property type="entry name" value="TPR"/>
    <property type="match status" value="5"/>
</dbReference>
<evidence type="ECO:0000313" key="5">
    <source>
        <dbReference type="EMBL" id="HHS62770.1"/>
    </source>
</evidence>
<dbReference type="InterPro" id="IPR011990">
    <property type="entry name" value="TPR-like_helical_dom_sf"/>
</dbReference>
<feature type="repeat" description="TPR" evidence="3">
    <location>
        <begin position="120"/>
        <end position="153"/>
    </location>
</feature>
<dbReference type="InterPro" id="IPR013105">
    <property type="entry name" value="TPR_2"/>
</dbReference>
<feature type="repeat" description="TPR" evidence="3">
    <location>
        <begin position="191"/>
        <end position="224"/>
    </location>
</feature>
<reference evidence="5" key="1">
    <citation type="journal article" date="2020" name="mSystems">
        <title>Genome- and Community-Level Interaction Insights into Carbon Utilization and Element Cycling Functions of Hydrothermarchaeota in Hydrothermal Sediment.</title>
        <authorList>
            <person name="Zhou Z."/>
            <person name="Liu Y."/>
            <person name="Xu W."/>
            <person name="Pan J."/>
            <person name="Luo Z.H."/>
            <person name="Li M."/>
        </authorList>
    </citation>
    <scope>NUCLEOTIDE SEQUENCE [LARGE SCALE GENOMIC DNA]</scope>
    <source>
        <strain evidence="5">SpSt-783</strain>
    </source>
</reference>
<feature type="repeat" description="TPR" evidence="3">
    <location>
        <begin position="86"/>
        <end position="119"/>
    </location>
</feature>
<keyword evidence="1" id="KW-0677">Repeat</keyword>